<dbReference type="OrthoDB" id="4062651at2759"/>
<reference evidence="2 3" key="1">
    <citation type="journal article" date="2016" name="Mol. Biol. Evol.">
        <title>Comparative Genomics of Early-Diverging Mushroom-Forming Fungi Provides Insights into the Origins of Lignocellulose Decay Capabilities.</title>
        <authorList>
            <person name="Nagy L.G."/>
            <person name="Riley R."/>
            <person name="Tritt A."/>
            <person name="Adam C."/>
            <person name="Daum C."/>
            <person name="Floudas D."/>
            <person name="Sun H."/>
            <person name="Yadav J.S."/>
            <person name="Pangilinan J."/>
            <person name="Larsson K.H."/>
            <person name="Matsuura K."/>
            <person name="Barry K."/>
            <person name="Labutti K."/>
            <person name="Kuo R."/>
            <person name="Ohm R.A."/>
            <person name="Bhattacharya S.S."/>
            <person name="Shirouzu T."/>
            <person name="Yoshinaga Y."/>
            <person name="Martin F.M."/>
            <person name="Grigoriev I.V."/>
            <person name="Hibbett D.S."/>
        </authorList>
    </citation>
    <scope>NUCLEOTIDE SEQUENCE [LARGE SCALE GENOMIC DNA]</scope>
    <source>
        <strain evidence="2 3">HHB9708</strain>
    </source>
</reference>
<proteinExistence type="predicted"/>
<dbReference type="InterPro" id="IPR011009">
    <property type="entry name" value="Kinase-like_dom_sf"/>
</dbReference>
<dbReference type="Gene3D" id="1.10.510.10">
    <property type="entry name" value="Transferase(Phosphotransferase) domain 1"/>
    <property type="match status" value="1"/>
</dbReference>
<dbReference type="STRING" id="1314777.A0A164MWP7"/>
<dbReference type="AlphaFoldDB" id="A0A164MWP7"/>
<dbReference type="EMBL" id="KV419456">
    <property type="protein sequence ID" value="KZS87114.1"/>
    <property type="molecule type" value="Genomic_DNA"/>
</dbReference>
<evidence type="ECO:0000313" key="2">
    <source>
        <dbReference type="EMBL" id="KZS87114.1"/>
    </source>
</evidence>
<dbReference type="Pfam" id="PF00069">
    <property type="entry name" value="Pkinase"/>
    <property type="match status" value="1"/>
</dbReference>
<dbReference type="GO" id="GO:0004674">
    <property type="term" value="F:protein serine/threonine kinase activity"/>
    <property type="evidence" value="ECO:0007669"/>
    <property type="project" value="TreeGrafter"/>
</dbReference>
<dbReference type="InterPro" id="IPR008271">
    <property type="entry name" value="Ser/Thr_kinase_AS"/>
</dbReference>
<feature type="domain" description="Protein kinase" evidence="1">
    <location>
        <begin position="1"/>
        <end position="124"/>
    </location>
</feature>
<evidence type="ECO:0000313" key="3">
    <source>
        <dbReference type="Proteomes" id="UP000076722"/>
    </source>
</evidence>
<dbReference type="InterPro" id="IPR000719">
    <property type="entry name" value="Prot_kinase_dom"/>
</dbReference>
<organism evidence="2 3">
    <name type="scientific">Sistotremastrum niveocremeum HHB9708</name>
    <dbReference type="NCBI Taxonomy" id="1314777"/>
    <lineage>
        <taxon>Eukaryota</taxon>
        <taxon>Fungi</taxon>
        <taxon>Dikarya</taxon>
        <taxon>Basidiomycota</taxon>
        <taxon>Agaricomycotina</taxon>
        <taxon>Agaricomycetes</taxon>
        <taxon>Sistotremastrales</taxon>
        <taxon>Sistotremastraceae</taxon>
        <taxon>Sertulicium</taxon>
        <taxon>Sertulicium niveocremeum</taxon>
    </lineage>
</organism>
<dbReference type="PANTHER" id="PTHR24359">
    <property type="entry name" value="SERINE/THREONINE-PROTEIN KINASE SBK1"/>
    <property type="match status" value="1"/>
</dbReference>
<dbReference type="Proteomes" id="UP000076722">
    <property type="component" value="Unassembled WGS sequence"/>
</dbReference>
<dbReference type="PANTHER" id="PTHR24359:SF1">
    <property type="entry name" value="INHIBITOR OF NUCLEAR FACTOR KAPPA-B KINASE EPSILON SUBUNIT HOMOLOG 1-RELATED"/>
    <property type="match status" value="1"/>
</dbReference>
<name>A0A164MWP7_9AGAM</name>
<dbReference type="SUPFAM" id="SSF56112">
    <property type="entry name" value="Protein kinase-like (PK-like)"/>
    <property type="match status" value="1"/>
</dbReference>
<dbReference type="PROSITE" id="PS50011">
    <property type="entry name" value="PROTEIN_KINASE_DOM"/>
    <property type="match status" value="1"/>
</dbReference>
<dbReference type="GO" id="GO:0005524">
    <property type="term" value="F:ATP binding"/>
    <property type="evidence" value="ECO:0007669"/>
    <property type="project" value="InterPro"/>
</dbReference>
<protein>
    <submittedName>
        <fullName evidence="2">Kinase-like protein</fullName>
    </submittedName>
</protein>
<feature type="non-terminal residue" evidence="2">
    <location>
        <position position="124"/>
    </location>
</feature>
<evidence type="ECO:0000259" key="1">
    <source>
        <dbReference type="PROSITE" id="PS50011"/>
    </source>
</evidence>
<keyword evidence="2" id="KW-0808">Transferase</keyword>
<accession>A0A164MWP7</accession>
<gene>
    <name evidence="2" type="ORF">SISNIDRAFT_398593</name>
</gene>
<keyword evidence="3" id="KW-1185">Reference proteome</keyword>
<feature type="non-terminal residue" evidence="2">
    <location>
        <position position="1"/>
    </location>
</feature>
<sequence length="124" mass="13557">RFSIVSPWMKNGRVTEYIQENPHVEVIQLLAGVANGLLFLHSLQIVHRDLKPDNILISDEGSALLADFGLARLSEADPWLSSLHSNGGDAGGTTRWMAPELCPDDDMEPATKSTTETDIWALGC</sequence>
<keyword evidence="2" id="KW-0418">Kinase</keyword>
<dbReference type="PROSITE" id="PS00108">
    <property type="entry name" value="PROTEIN_KINASE_ST"/>
    <property type="match status" value="1"/>
</dbReference>